<dbReference type="EMBL" id="AGNK02001509">
    <property type="status" value="NOT_ANNOTATED_CDS"/>
    <property type="molecule type" value="Genomic_DNA"/>
</dbReference>
<dbReference type="HOGENOM" id="CLU_2927001_0_0_1"/>
<reference evidence="3" key="1">
    <citation type="journal article" date="2012" name="Nat. Biotechnol.">
        <title>Reference genome sequence of the model plant Setaria.</title>
        <authorList>
            <person name="Bennetzen J.L."/>
            <person name="Schmutz J."/>
            <person name="Wang H."/>
            <person name="Percifield R."/>
            <person name="Hawkins J."/>
            <person name="Pontaroli A.C."/>
            <person name="Estep M."/>
            <person name="Feng L."/>
            <person name="Vaughn J.N."/>
            <person name="Grimwood J."/>
            <person name="Jenkins J."/>
            <person name="Barry K."/>
            <person name="Lindquist E."/>
            <person name="Hellsten U."/>
            <person name="Deshpande S."/>
            <person name="Wang X."/>
            <person name="Wu X."/>
            <person name="Mitros T."/>
            <person name="Triplett J."/>
            <person name="Yang X."/>
            <person name="Ye C.Y."/>
            <person name="Mauro-Herrera M."/>
            <person name="Wang L."/>
            <person name="Li P."/>
            <person name="Sharma M."/>
            <person name="Sharma R."/>
            <person name="Ronald P.C."/>
            <person name="Panaud O."/>
            <person name="Kellogg E.A."/>
            <person name="Brutnell T.P."/>
            <person name="Doust A.N."/>
            <person name="Tuskan G.A."/>
            <person name="Rokhsar D."/>
            <person name="Devos K.M."/>
        </authorList>
    </citation>
    <scope>NUCLEOTIDE SEQUENCE [LARGE SCALE GENOMIC DNA]</scope>
    <source>
        <strain evidence="3">cv. Yugu1</strain>
    </source>
</reference>
<dbReference type="InParanoid" id="K3ZBM6"/>
<feature type="compositionally biased region" description="Basic residues" evidence="1">
    <location>
        <begin position="1"/>
        <end position="16"/>
    </location>
</feature>
<evidence type="ECO:0000313" key="2">
    <source>
        <dbReference type="EnsemblPlants" id="KQL14067"/>
    </source>
</evidence>
<accession>K3ZBM6</accession>
<feature type="region of interest" description="Disordered" evidence="1">
    <location>
        <begin position="1"/>
        <end position="29"/>
    </location>
</feature>
<dbReference type="AlphaFoldDB" id="K3ZBM6"/>
<dbReference type="Proteomes" id="UP000004995">
    <property type="component" value="Unassembled WGS sequence"/>
</dbReference>
<reference evidence="2" key="2">
    <citation type="submission" date="2018-08" db="UniProtKB">
        <authorList>
            <consortium name="EnsemblPlants"/>
        </authorList>
    </citation>
    <scope>IDENTIFICATION</scope>
    <source>
        <strain evidence="2">Yugu1</strain>
    </source>
</reference>
<name>K3ZBM6_SETIT</name>
<organism evidence="2 3">
    <name type="scientific">Setaria italica</name>
    <name type="common">Foxtail millet</name>
    <name type="synonym">Panicum italicum</name>
    <dbReference type="NCBI Taxonomy" id="4555"/>
    <lineage>
        <taxon>Eukaryota</taxon>
        <taxon>Viridiplantae</taxon>
        <taxon>Streptophyta</taxon>
        <taxon>Embryophyta</taxon>
        <taxon>Tracheophyta</taxon>
        <taxon>Spermatophyta</taxon>
        <taxon>Magnoliopsida</taxon>
        <taxon>Liliopsida</taxon>
        <taxon>Poales</taxon>
        <taxon>Poaceae</taxon>
        <taxon>PACMAD clade</taxon>
        <taxon>Panicoideae</taxon>
        <taxon>Panicodae</taxon>
        <taxon>Paniceae</taxon>
        <taxon>Cenchrinae</taxon>
        <taxon>Setaria</taxon>
    </lineage>
</organism>
<sequence length="61" mass="7061">MPHRGKGPSGRRKSATRGRVQASEASERHGAARWIWTRCGWREKGRREGWWGSQGQNRLFV</sequence>
<keyword evidence="3" id="KW-1185">Reference proteome</keyword>
<dbReference type="EnsemblPlants" id="KQL14067">
    <property type="protein sequence ID" value="KQL14067"/>
    <property type="gene ID" value="SETIT_023947mg"/>
</dbReference>
<dbReference type="Gramene" id="KQL14067">
    <property type="protein sequence ID" value="KQL14067"/>
    <property type="gene ID" value="SETIT_023947mg"/>
</dbReference>
<evidence type="ECO:0000256" key="1">
    <source>
        <dbReference type="SAM" id="MobiDB-lite"/>
    </source>
</evidence>
<protein>
    <submittedName>
        <fullName evidence="2">Uncharacterized protein</fullName>
    </submittedName>
</protein>
<proteinExistence type="predicted"/>
<evidence type="ECO:0000313" key="3">
    <source>
        <dbReference type="Proteomes" id="UP000004995"/>
    </source>
</evidence>